<keyword evidence="8" id="KW-0333">Golgi apparatus</keyword>
<accession>A0A0D6ESB9</accession>
<evidence type="ECO:0000256" key="6">
    <source>
        <dbReference type="ARBA" id="ARBA00023136"/>
    </source>
</evidence>
<dbReference type="GO" id="GO:0000139">
    <property type="term" value="C:Golgi membrane"/>
    <property type="evidence" value="ECO:0007669"/>
    <property type="project" value="UniProtKB-SubCell"/>
</dbReference>
<feature type="non-terminal residue" evidence="10">
    <location>
        <position position="1"/>
    </location>
</feature>
<comment type="function">
    <text evidence="8">Nonessential protein required for the fusion of transport vesicles derived from the endocytic pathway with the Golgi complex.</text>
</comment>
<reference evidence="11" key="1">
    <citation type="submission" date="2015-02" db="EMBL/GenBank/DDBJ databases">
        <authorList>
            <person name="Gon?alves P."/>
        </authorList>
    </citation>
    <scope>NUCLEOTIDE SEQUENCE [LARGE SCALE GENOMIC DNA]</scope>
</reference>
<comment type="caution">
    <text evidence="8">Lacks conserved residue(s) required for the propagation of feature annotation.</text>
</comment>
<evidence type="ECO:0000256" key="1">
    <source>
        <dbReference type="ARBA" id="ARBA00004141"/>
    </source>
</evidence>
<comment type="subcellular location">
    <subcellularLocation>
        <location evidence="8">Golgi apparatus membrane</location>
        <topology evidence="8">Multi-pass membrane protein</topology>
    </subcellularLocation>
    <subcellularLocation>
        <location evidence="1">Membrane</location>
        <topology evidence="1">Multi-pass membrane protein</topology>
    </subcellularLocation>
</comment>
<dbReference type="InterPro" id="IPR007305">
    <property type="entry name" value="Vesicle_transpt_Got1/SFT2"/>
</dbReference>
<name>A0A0D6ESB9_SPOSA</name>
<dbReference type="PANTHER" id="PTHR23137">
    <property type="entry name" value="VESICLE TRANSPORT PROTEIN-RELATED"/>
    <property type="match status" value="1"/>
</dbReference>
<keyword evidence="2 8" id="KW-0813">Transport</keyword>
<proteinExistence type="inferred from homology"/>
<keyword evidence="6 8" id="KW-0472">Membrane</keyword>
<evidence type="ECO:0000256" key="5">
    <source>
        <dbReference type="ARBA" id="ARBA00022989"/>
    </source>
</evidence>
<dbReference type="Proteomes" id="UP000243876">
    <property type="component" value="Unassembled WGS sequence"/>
</dbReference>
<evidence type="ECO:0000256" key="8">
    <source>
        <dbReference type="RuleBase" id="RU363111"/>
    </source>
</evidence>
<gene>
    <name evidence="10" type="primary">SPOSA6832_04506</name>
</gene>
<evidence type="ECO:0000256" key="3">
    <source>
        <dbReference type="ARBA" id="ARBA00022692"/>
    </source>
</evidence>
<feature type="transmembrane region" description="Helical" evidence="8">
    <location>
        <begin position="207"/>
        <end position="228"/>
    </location>
</feature>
<evidence type="ECO:0000256" key="7">
    <source>
        <dbReference type="ARBA" id="ARBA00025800"/>
    </source>
</evidence>
<feature type="transmembrane region" description="Helical" evidence="8">
    <location>
        <begin position="167"/>
        <end position="187"/>
    </location>
</feature>
<dbReference type="OrthoDB" id="660759at2759"/>
<feature type="region of interest" description="Disordered" evidence="9">
    <location>
        <begin position="1"/>
        <end position="24"/>
    </location>
</feature>
<dbReference type="GO" id="GO:0016192">
    <property type="term" value="P:vesicle-mediated transport"/>
    <property type="evidence" value="ECO:0007669"/>
    <property type="project" value="InterPro"/>
</dbReference>
<evidence type="ECO:0000256" key="2">
    <source>
        <dbReference type="ARBA" id="ARBA00022448"/>
    </source>
</evidence>
<dbReference type="PANTHER" id="PTHR23137:SF36">
    <property type="entry name" value="VESICLE TRANSPORT PROTEIN SFT2C"/>
    <property type="match status" value="1"/>
</dbReference>
<dbReference type="AlphaFoldDB" id="A0A0D6ESB9"/>
<sequence length="252" mass="27372">MAWGLTSSRSRRTRRAWSGGAGVTDDSAAAAASESSPFARFTQALSGGIPLRSNDRSNEEEASSSCVRTNRYFALSRWERFLGFLLCCAGASACFAVSFFIGLPLLAIKPRKFAVSLLLTRQLRPLLDRLTENVDHEQVLFMVGFAILSGPVAHAKHLFSAERLPFTAAYFGSLFLTLFFALCVALPSRGAEQEPADDPPRGRHSYFATLVCGIVQCAALVFYFVSYFPGGFQTLSFGSRMALRGAGSLLPV</sequence>
<evidence type="ECO:0000256" key="9">
    <source>
        <dbReference type="SAM" id="MobiDB-lite"/>
    </source>
</evidence>
<keyword evidence="5 8" id="KW-1133">Transmembrane helix</keyword>
<keyword evidence="3 8" id="KW-0812">Transmembrane</keyword>
<keyword evidence="4 8" id="KW-0653">Protein transport</keyword>
<organism evidence="10 11">
    <name type="scientific">Sporidiobolus salmonicolor</name>
    <name type="common">Yeast-like fungus</name>
    <name type="synonym">Sporobolomyces salmonicolor</name>
    <dbReference type="NCBI Taxonomy" id="5005"/>
    <lineage>
        <taxon>Eukaryota</taxon>
        <taxon>Fungi</taxon>
        <taxon>Dikarya</taxon>
        <taxon>Basidiomycota</taxon>
        <taxon>Pucciniomycotina</taxon>
        <taxon>Microbotryomycetes</taxon>
        <taxon>Sporidiobolales</taxon>
        <taxon>Sporidiobolaceae</taxon>
        <taxon>Sporobolomyces</taxon>
    </lineage>
</organism>
<evidence type="ECO:0000313" key="11">
    <source>
        <dbReference type="Proteomes" id="UP000243876"/>
    </source>
</evidence>
<keyword evidence="11" id="KW-1185">Reference proteome</keyword>
<evidence type="ECO:0000256" key="4">
    <source>
        <dbReference type="ARBA" id="ARBA00022927"/>
    </source>
</evidence>
<dbReference type="EMBL" id="CENE01000032">
    <property type="protein sequence ID" value="CEQ42671.1"/>
    <property type="molecule type" value="Genomic_DNA"/>
</dbReference>
<dbReference type="InterPro" id="IPR011691">
    <property type="entry name" value="Vesicle_transpt_SFT2"/>
</dbReference>
<feature type="transmembrane region" description="Helical" evidence="8">
    <location>
        <begin position="81"/>
        <end position="108"/>
    </location>
</feature>
<protein>
    <recommendedName>
        <fullName evidence="8">Protein transport protein SFT2</fullName>
    </recommendedName>
</protein>
<dbReference type="Pfam" id="PF04178">
    <property type="entry name" value="Got1"/>
    <property type="match status" value="1"/>
</dbReference>
<evidence type="ECO:0000313" key="10">
    <source>
        <dbReference type="EMBL" id="CEQ42671.1"/>
    </source>
</evidence>
<dbReference type="GO" id="GO:0015031">
    <property type="term" value="P:protein transport"/>
    <property type="evidence" value="ECO:0007669"/>
    <property type="project" value="UniProtKB-KW"/>
</dbReference>
<comment type="similarity">
    <text evidence="7 8">Belongs to the SFT2 family.</text>
</comment>